<dbReference type="InterPro" id="IPR001732">
    <property type="entry name" value="UDP-Glc/GDP-Man_DH_N"/>
</dbReference>
<dbReference type="InterPro" id="IPR028359">
    <property type="entry name" value="UDP_ManNAc/GlcNAc_DH"/>
</dbReference>
<dbReference type="SUPFAM" id="SSF51735">
    <property type="entry name" value="NAD(P)-binding Rossmann-fold domains"/>
    <property type="match status" value="1"/>
</dbReference>
<dbReference type="PIRSF" id="PIRSF000124">
    <property type="entry name" value="UDPglc_GDPman_dh"/>
    <property type="match status" value="1"/>
</dbReference>
<evidence type="ECO:0000256" key="1">
    <source>
        <dbReference type="ARBA" id="ARBA00023002"/>
    </source>
</evidence>
<dbReference type="GO" id="GO:0016628">
    <property type="term" value="F:oxidoreductase activity, acting on the CH-CH group of donors, NAD or NADP as acceptor"/>
    <property type="evidence" value="ECO:0007669"/>
    <property type="project" value="InterPro"/>
</dbReference>
<reference evidence="5 6" key="1">
    <citation type="submission" date="2015-06" db="EMBL/GenBank/DDBJ databases">
        <title>Draft genome of the moderately acidophilic sulfate reducer Candidatus Desulfosporosinus acididurans strain M1.</title>
        <authorList>
            <person name="Poehlein A."/>
            <person name="Petzsch P."/>
            <person name="Johnson B.D."/>
            <person name="Schloemann M."/>
            <person name="Daniel R."/>
            <person name="Muehling M."/>
        </authorList>
    </citation>
    <scope>NUCLEOTIDE SEQUENCE [LARGE SCALE GENOMIC DNA]</scope>
    <source>
        <strain evidence="5 6">M1</strain>
    </source>
</reference>
<evidence type="ECO:0000259" key="4">
    <source>
        <dbReference type="SMART" id="SM00984"/>
    </source>
</evidence>
<comment type="caution">
    <text evidence="5">The sequence shown here is derived from an EMBL/GenBank/DDBJ whole genome shotgun (WGS) entry which is preliminary data.</text>
</comment>
<dbReference type="GO" id="GO:0000271">
    <property type="term" value="P:polysaccharide biosynthetic process"/>
    <property type="evidence" value="ECO:0007669"/>
    <property type="project" value="InterPro"/>
</dbReference>
<keyword evidence="2" id="KW-0520">NAD</keyword>
<dbReference type="Pfam" id="PF03721">
    <property type="entry name" value="UDPG_MGDP_dh_N"/>
    <property type="match status" value="1"/>
</dbReference>
<dbReference type="NCBIfam" id="TIGR03026">
    <property type="entry name" value="NDP-sugDHase"/>
    <property type="match status" value="1"/>
</dbReference>
<gene>
    <name evidence="5" type="primary">wbpA_1</name>
    <name evidence="5" type="ORF">DEAC_c08470</name>
</gene>
<dbReference type="InterPro" id="IPR017476">
    <property type="entry name" value="UDP-Glc/GDP-Man"/>
</dbReference>
<comment type="similarity">
    <text evidence="3">Belongs to the UDP-glucose/GDP-mannose dehydrogenase family.</text>
</comment>
<dbReference type="RefSeq" id="WP_047808781.1">
    <property type="nucleotide sequence ID" value="NZ_LDZY01000003.1"/>
</dbReference>
<evidence type="ECO:0000313" key="6">
    <source>
        <dbReference type="Proteomes" id="UP000036356"/>
    </source>
</evidence>
<dbReference type="Pfam" id="PF03720">
    <property type="entry name" value="UDPG_MGDP_dh_C"/>
    <property type="match status" value="1"/>
</dbReference>
<dbReference type="PANTHER" id="PTHR43491:SF1">
    <property type="entry name" value="UDP-N-ACETYL-D-MANNOSAMINE DEHYDROGENASE"/>
    <property type="match status" value="1"/>
</dbReference>
<dbReference type="InterPro" id="IPR036291">
    <property type="entry name" value="NAD(P)-bd_dom_sf"/>
</dbReference>
<dbReference type="Gene3D" id="3.40.50.720">
    <property type="entry name" value="NAD(P)-binding Rossmann-like Domain"/>
    <property type="match status" value="2"/>
</dbReference>
<dbReference type="PIRSF" id="PIRSF500136">
    <property type="entry name" value="UDP_ManNAc_DH"/>
    <property type="match status" value="1"/>
</dbReference>
<dbReference type="AlphaFoldDB" id="A0A0J1FVA4"/>
<evidence type="ECO:0000256" key="3">
    <source>
        <dbReference type="PIRNR" id="PIRNR000124"/>
    </source>
</evidence>
<dbReference type="STRING" id="476652.DEAC_c08470"/>
<keyword evidence="1 5" id="KW-0560">Oxidoreductase</keyword>
<dbReference type="SMART" id="SM00984">
    <property type="entry name" value="UDPG_MGDP_dh_C"/>
    <property type="match status" value="1"/>
</dbReference>
<feature type="domain" description="UDP-glucose/GDP-mannose dehydrogenase C-terminal" evidence="4">
    <location>
        <begin position="342"/>
        <end position="440"/>
    </location>
</feature>
<name>A0A0J1FVA4_9FIRM</name>
<dbReference type="EMBL" id="LDZY01000003">
    <property type="protein sequence ID" value="KLU66913.1"/>
    <property type="molecule type" value="Genomic_DNA"/>
</dbReference>
<dbReference type="Pfam" id="PF00984">
    <property type="entry name" value="UDPG_MGDP_dh"/>
    <property type="match status" value="1"/>
</dbReference>
<accession>A0A0J1FVA4</accession>
<dbReference type="InterPro" id="IPR014026">
    <property type="entry name" value="UDP-Glc/GDP-Man_DH_dimer"/>
</dbReference>
<dbReference type="PATRIC" id="fig|476652.3.peg.868"/>
<dbReference type="Proteomes" id="UP000036356">
    <property type="component" value="Unassembled WGS sequence"/>
</dbReference>
<evidence type="ECO:0000313" key="5">
    <source>
        <dbReference type="EMBL" id="KLU66913.1"/>
    </source>
</evidence>
<dbReference type="SUPFAM" id="SSF48179">
    <property type="entry name" value="6-phosphogluconate dehydrogenase C-terminal domain-like"/>
    <property type="match status" value="1"/>
</dbReference>
<protein>
    <submittedName>
        <fullName evidence="5">UDP-N-acetyl-D-glucosamine 6-dehydrogenase</fullName>
        <ecNumber evidence="5">1.1.1.136</ecNumber>
    </submittedName>
</protein>
<proteinExistence type="inferred from homology"/>
<dbReference type="EC" id="1.1.1.136" evidence="5"/>
<dbReference type="PANTHER" id="PTHR43491">
    <property type="entry name" value="UDP-N-ACETYL-D-MANNOSAMINE DEHYDROGENASE"/>
    <property type="match status" value="1"/>
</dbReference>
<dbReference type="SUPFAM" id="SSF52413">
    <property type="entry name" value="UDP-glucose/GDP-mannose dehydrogenase C-terminal domain"/>
    <property type="match status" value="1"/>
</dbReference>
<evidence type="ECO:0000256" key="2">
    <source>
        <dbReference type="ARBA" id="ARBA00023027"/>
    </source>
</evidence>
<dbReference type="InterPro" id="IPR014027">
    <property type="entry name" value="UDP-Glc/GDP-Man_DH_C"/>
</dbReference>
<sequence length="451" mass="49592">MMTVKNVITSEDVIAKALKEKILKHEARIGVMGLGYVGLPLAVEKSKVGFSVIGFDINSVRVDRVNAADNYIGDVKDQDLTDMVGKGLLTATTDFSRLAECDVVIICVPTPLTITRDPDISYIAASSEKIAQYIRPGQLITLESTTYPGTTEEVILPLLEKSGLKVGKDFFLAFSPERVDPGNKRFSTKNTSKVVGGMTPICLEIAYALYMQTITNVVPVSSPAAAELTKVFENTYRAVNIAMVNELMMLCDRMGIDIWEVVEAAGTKPFGIQTFYPGPGVGGHCIPIDPFYLTWKAREYDFHTRFIELAGEINVEVSYYVVNKLVRALNSENKSLKDAKILVLGVAYKKDIDDVRESPALKIMELLRKQGANVTYHDPYIPVIEPHGGSTVHLESVPLTDEVLADADGVLILTDHSAVDYARVAEKAKLVVDTRNATKEVQDNRDKISKI</sequence>
<dbReference type="InterPro" id="IPR036220">
    <property type="entry name" value="UDP-Glc/GDP-Man_DH_C_sf"/>
</dbReference>
<organism evidence="5 6">
    <name type="scientific">Desulfosporosinus acididurans</name>
    <dbReference type="NCBI Taxonomy" id="476652"/>
    <lineage>
        <taxon>Bacteria</taxon>
        <taxon>Bacillati</taxon>
        <taxon>Bacillota</taxon>
        <taxon>Clostridia</taxon>
        <taxon>Eubacteriales</taxon>
        <taxon>Desulfitobacteriaceae</taxon>
        <taxon>Desulfosporosinus</taxon>
    </lineage>
</organism>
<dbReference type="GO" id="GO:0047004">
    <property type="term" value="F:UDP-N-acetylglucosamine 6-dehydrogenase activity"/>
    <property type="evidence" value="ECO:0007669"/>
    <property type="project" value="UniProtKB-EC"/>
</dbReference>
<dbReference type="GO" id="GO:0051287">
    <property type="term" value="F:NAD binding"/>
    <property type="evidence" value="ECO:0007669"/>
    <property type="project" value="InterPro"/>
</dbReference>
<keyword evidence="6" id="KW-1185">Reference proteome</keyword>
<dbReference type="InterPro" id="IPR008927">
    <property type="entry name" value="6-PGluconate_DH-like_C_sf"/>
</dbReference>